<gene>
    <name evidence="2" type="ORF">GZH52_09975</name>
</gene>
<dbReference type="InterPro" id="IPR012902">
    <property type="entry name" value="N_methyl_site"/>
</dbReference>
<dbReference type="RefSeq" id="WP_163316307.1">
    <property type="nucleotide sequence ID" value="NZ_JAAGAA010000007.1"/>
</dbReference>
<keyword evidence="1" id="KW-0472">Membrane</keyword>
<dbReference type="AlphaFoldDB" id="A0A6B2KS99"/>
<evidence type="ECO:0000313" key="2">
    <source>
        <dbReference type="EMBL" id="NDV13115.1"/>
    </source>
</evidence>
<reference evidence="2 3" key="1">
    <citation type="submission" date="2020-02" db="EMBL/GenBank/DDBJ databases">
        <authorList>
            <person name="Yang Z."/>
        </authorList>
    </citation>
    <scope>NUCLEOTIDE SEQUENCE [LARGE SCALE GENOMIC DNA]</scope>
    <source>
        <strain evidence="2 3">HX-7-9</strain>
    </source>
</reference>
<dbReference type="EMBL" id="JAAGAA010000007">
    <property type="protein sequence ID" value="NDV13115.1"/>
    <property type="molecule type" value="Genomic_DNA"/>
</dbReference>
<feature type="transmembrane region" description="Helical" evidence="1">
    <location>
        <begin position="15"/>
        <end position="37"/>
    </location>
</feature>
<evidence type="ECO:0000256" key="1">
    <source>
        <dbReference type="SAM" id="Phobius"/>
    </source>
</evidence>
<comment type="caution">
    <text evidence="2">The sequence shown here is derived from an EMBL/GenBank/DDBJ whole genome shotgun (WGS) entry which is preliminary data.</text>
</comment>
<protein>
    <recommendedName>
        <fullName evidence="4">Type IV pilus modification protein PilV</fullName>
    </recommendedName>
</protein>
<proteinExistence type="predicted"/>
<dbReference type="Pfam" id="PF07963">
    <property type="entry name" value="N_methyl"/>
    <property type="match status" value="1"/>
</dbReference>
<accession>A0A6B2KS99</accession>
<evidence type="ECO:0000313" key="3">
    <source>
        <dbReference type="Proteomes" id="UP000482578"/>
    </source>
</evidence>
<evidence type="ECO:0008006" key="4">
    <source>
        <dbReference type="Google" id="ProtNLM"/>
    </source>
</evidence>
<dbReference type="Proteomes" id="UP000482578">
    <property type="component" value="Unassembled WGS sequence"/>
</dbReference>
<name>A0A6B2KS99_9NEIS</name>
<sequence length="193" mass="20391">MVDGRDQYGASLLEVLITLVLTAIGLLGVAGLVLGSLKAGSDAQWRARAALLSEEAVARMRANHGWKFTGDQLELVADPYANRSCAGGTAANPDVTGNLLGAGRDLKAWQQWSIDAVCAKVGSVDQGGLPGGRLQVSRQAADVSERGVSRLETYRVEVSWCAQLEVADTLQPASALAGCSPDRTRHYVTHVSF</sequence>
<keyword evidence="3" id="KW-1185">Reference proteome</keyword>
<keyword evidence="1" id="KW-0812">Transmembrane</keyword>
<organism evidence="2 3">
    <name type="scientific">Crenobacter caeni</name>
    <dbReference type="NCBI Taxonomy" id="2705474"/>
    <lineage>
        <taxon>Bacteria</taxon>
        <taxon>Pseudomonadati</taxon>
        <taxon>Pseudomonadota</taxon>
        <taxon>Betaproteobacteria</taxon>
        <taxon>Neisseriales</taxon>
        <taxon>Neisseriaceae</taxon>
        <taxon>Crenobacter</taxon>
    </lineage>
</organism>
<keyword evidence="1" id="KW-1133">Transmembrane helix</keyword>